<organism evidence="1 2">
    <name type="scientific">Paraphaeosphaeria minitans</name>
    <dbReference type="NCBI Taxonomy" id="565426"/>
    <lineage>
        <taxon>Eukaryota</taxon>
        <taxon>Fungi</taxon>
        <taxon>Dikarya</taxon>
        <taxon>Ascomycota</taxon>
        <taxon>Pezizomycotina</taxon>
        <taxon>Dothideomycetes</taxon>
        <taxon>Pleosporomycetidae</taxon>
        <taxon>Pleosporales</taxon>
        <taxon>Massarineae</taxon>
        <taxon>Didymosphaeriaceae</taxon>
        <taxon>Paraphaeosphaeria</taxon>
    </lineage>
</organism>
<name>A0A9P6G579_9PLEO</name>
<comment type="caution">
    <text evidence="1">The sequence shown here is derived from an EMBL/GenBank/DDBJ whole genome shotgun (WGS) entry which is preliminary data.</text>
</comment>
<gene>
    <name evidence="1" type="ORF">PMIN01_13483</name>
</gene>
<accession>A0A9P6G579</accession>
<evidence type="ECO:0000313" key="1">
    <source>
        <dbReference type="EMBL" id="KAF9728655.1"/>
    </source>
</evidence>
<sequence length="172" mass="18047">MSTLEELSAPELAQPPSASNGAAFALNPFAVGRNRGSQRWLSTRRHLRDPNLGAFLHPGLQLHAPGGGGSNHGGRLAPDGLLLDQEAALAVPSAYCDAGTQPAVMHAVKRTQTPPIGVECTLGESGNPGQSSLRGLQFRAMGDGLAEVAQAWPLPLRRYRDVQSASVAVLRD</sequence>
<dbReference type="EMBL" id="WJXW01000019">
    <property type="protein sequence ID" value="KAF9728655.1"/>
    <property type="molecule type" value="Genomic_DNA"/>
</dbReference>
<evidence type="ECO:0000313" key="2">
    <source>
        <dbReference type="Proteomes" id="UP000756921"/>
    </source>
</evidence>
<dbReference type="Proteomes" id="UP000756921">
    <property type="component" value="Unassembled WGS sequence"/>
</dbReference>
<reference evidence="1" key="1">
    <citation type="journal article" date="2020" name="Mol. Plant Microbe Interact.">
        <title>Genome Sequence of the Biocontrol Agent Coniothyrium minitans strain Conio (IMI 134523).</title>
        <authorList>
            <person name="Patel D."/>
            <person name="Shittu T.A."/>
            <person name="Baroncelli R."/>
            <person name="Muthumeenakshi S."/>
            <person name="Osborne T.H."/>
            <person name="Janganan T.K."/>
            <person name="Sreenivasaprasad S."/>
        </authorList>
    </citation>
    <scope>NUCLEOTIDE SEQUENCE</scope>
    <source>
        <strain evidence="1">Conio</strain>
    </source>
</reference>
<dbReference type="AlphaFoldDB" id="A0A9P6G579"/>
<keyword evidence="2" id="KW-1185">Reference proteome</keyword>
<protein>
    <submittedName>
        <fullName evidence="1">Uncharacterized protein</fullName>
    </submittedName>
</protein>
<proteinExistence type="predicted"/>